<feature type="compositionally biased region" description="Low complexity" evidence="1">
    <location>
        <begin position="407"/>
        <end position="433"/>
    </location>
</feature>
<feature type="region of interest" description="Disordered" evidence="1">
    <location>
        <begin position="278"/>
        <end position="358"/>
    </location>
</feature>
<feature type="region of interest" description="Disordered" evidence="1">
    <location>
        <begin position="370"/>
        <end position="480"/>
    </location>
</feature>
<feature type="compositionally biased region" description="Polar residues" evidence="1">
    <location>
        <begin position="320"/>
        <end position="351"/>
    </location>
</feature>
<evidence type="ECO:0000313" key="3">
    <source>
        <dbReference type="Proteomes" id="UP000247781"/>
    </source>
</evidence>
<feature type="compositionally biased region" description="Polar residues" evidence="1">
    <location>
        <begin position="1"/>
        <end position="16"/>
    </location>
</feature>
<dbReference type="Proteomes" id="UP000247781">
    <property type="component" value="Unassembled WGS sequence"/>
</dbReference>
<feature type="compositionally biased region" description="Low complexity" evidence="1">
    <location>
        <begin position="442"/>
        <end position="461"/>
    </location>
</feature>
<dbReference type="EMBL" id="QJJU01000009">
    <property type="protein sequence ID" value="PXX08105.1"/>
    <property type="molecule type" value="Genomic_DNA"/>
</dbReference>
<organism evidence="2 3">
    <name type="scientific">Mycolicibacterium moriokaense</name>
    <dbReference type="NCBI Taxonomy" id="39691"/>
    <lineage>
        <taxon>Bacteria</taxon>
        <taxon>Bacillati</taxon>
        <taxon>Actinomycetota</taxon>
        <taxon>Actinomycetes</taxon>
        <taxon>Mycobacteriales</taxon>
        <taxon>Mycobacteriaceae</taxon>
        <taxon>Mycolicibacterium</taxon>
    </lineage>
</organism>
<reference evidence="3" key="1">
    <citation type="submission" date="2018-05" db="EMBL/GenBank/DDBJ databases">
        <authorList>
            <person name="Deangelis K."/>
            <person name="Huntemann M."/>
            <person name="Clum A."/>
            <person name="Pillay M."/>
            <person name="Palaniappan K."/>
            <person name="Varghese N."/>
            <person name="Mikhailova N."/>
            <person name="Stamatis D."/>
            <person name="Reddy T."/>
            <person name="Daum C."/>
            <person name="Shapiro N."/>
            <person name="Ivanova N."/>
            <person name="Kyrpides N."/>
            <person name="Woyke T."/>
        </authorList>
    </citation>
    <scope>NUCLEOTIDE SEQUENCE [LARGE SCALE GENOMIC DNA]</scope>
    <source>
        <strain evidence="3">GAS496</strain>
    </source>
</reference>
<reference evidence="2 3" key="2">
    <citation type="submission" date="2018-06" db="EMBL/GenBank/DDBJ databases">
        <title>Sequencing of bacterial isolates from soil warming experiment in Harvard Forest, Massachusetts, USA.</title>
        <authorList>
            <person name="Deangelis K.PhD."/>
        </authorList>
    </citation>
    <scope>NUCLEOTIDE SEQUENCE [LARGE SCALE GENOMIC DNA]</scope>
    <source>
        <strain evidence="2 3">GAS496</strain>
    </source>
</reference>
<evidence type="ECO:0000313" key="2">
    <source>
        <dbReference type="EMBL" id="PXX08105.1"/>
    </source>
</evidence>
<feature type="compositionally biased region" description="Polar residues" evidence="1">
    <location>
        <begin position="370"/>
        <end position="406"/>
    </location>
</feature>
<gene>
    <name evidence="2" type="ORF">C8E89_109121</name>
</gene>
<dbReference type="AlphaFoldDB" id="A0A318HFH2"/>
<comment type="caution">
    <text evidence="2">The sequence shown here is derived from an EMBL/GenBank/DDBJ whole genome shotgun (WGS) entry which is preliminary data.</text>
</comment>
<accession>A0A318HFH2</accession>
<name>A0A318HFH2_9MYCO</name>
<sequence>MTLESTNDTDQPQLKTTGAHRMRRKRPSALTRSIAVCGAAVCIGVANDLSTPVADAFSIVIPVGSTNGVGNSLRINIFEGNIFAPQLSLGTNVSNNSTAGNIAIGNGNDVLSQNTDIGVGGAVANGNVMQINLFSFNIFNPQWSLFGNFSNNTSINNVAMNNGNNSLSVGSAGSLFPFLGAPAGNGNIFQFSLFSGNIFNPQYSIGGNISNNTTVTNAAINNGNYSRAAVTWGNVLTNLFGLVGAVAGNGNVFQLGFFVSNIFNPQYSFGGGNTSNNSATTNTASGNGNNSGSSGTGSGLSVGGTTGNGNTTQVAGGSGNISNDQTNVGINLFGSNGSTSNNQQQTVGTTAVGSNNSNISGVSPVSLLSTKTTASDVQQQSVDTGTAGSNESKGTGTQPSSAGSNESTSTGSHPSTGSTVISNTTTSGSTSLSFAPKVVAATSTPSSTSTNDKGTAGPAGSNAGGGTGGGGAGGSSGGGS</sequence>
<feature type="compositionally biased region" description="Gly residues" evidence="1">
    <location>
        <begin position="462"/>
        <end position="480"/>
    </location>
</feature>
<feature type="compositionally biased region" description="Gly residues" evidence="1">
    <location>
        <begin position="294"/>
        <end position="307"/>
    </location>
</feature>
<protein>
    <submittedName>
        <fullName evidence="2">Uncharacterized protein</fullName>
    </submittedName>
</protein>
<keyword evidence="3" id="KW-1185">Reference proteome</keyword>
<feature type="region of interest" description="Disordered" evidence="1">
    <location>
        <begin position="1"/>
        <end position="26"/>
    </location>
</feature>
<feature type="compositionally biased region" description="Low complexity" evidence="1">
    <location>
        <begin position="278"/>
        <end position="293"/>
    </location>
</feature>
<evidence type="ECO:0000256" key="1">
    <source>
        <dbReference type="SAM" id="MobiDB-lite"/>
    </source>
</evidence>
<proteinExistence type="predicted"/>